<comment type="subcellular location">
    <subcellularLocation>
        <location evidence="1">Membrane</location>
        <topology evidence="1">Multi-pass membrane protein</topology>
    </subcellularLocation>
</comment>
<evidence type="ECO:0000256" key="3">
    <source>
        <dbReference type="ARBA" id="ARBA00022989"/>
    </source>
</evidence>
<proteinExistence type="predicted"/>
<organism evidence="7 8">
    <name type="scientific">Micromonospora halophytica</name>
    <dbReference type="NCBI Taxonomy" id="47864"/>
    <lineage>
        <taxon>Bacteria</taxon>
        <taxon>Bacillati</taxon>
        <taxon>Actinomycetota</taxon>
        <taxon>Actinomycetes</taxon>
        <taxon>Micromonosporales</taxon>
        <taxon>Micromonosporaceae</taxon>
        <taxon>Micromonospora</taxon>
    </lineage>
</organism>
<evidence type="ECO:0000313" key="8">
    <source>
        <dbReference type="Proteomes" id="UP000199408"/>
    </source>
</evidence>
<dbReference type="STRING" id="47864.GA0070560_10962"/>
<keyword evidence="8" id="KW-1185">Reference proteome</keyword>
<feature type="domain" description="Integral membrane bound transporter" evidence="6">
    <location>
        <begin position="36"/>
        <end position="115"/>
    </location>
</feature>
<evidence type="ECO:0000256" key="4">
    <source>
        <dbReference type="ARBA" id="ARBA00023136"/>
    </source>
</evidence>
<dbReference type="RefSeq" id="WP_245675523.1">
    <property type="nucleotide sequence ID" value="NZ_FMDN01000009.1"/>
</dbReference>
<dbReference type="Pfam" id="PF13515">
    <property type="entry name" value="FUSC_2"/>
    <property type="match status" value="1"/>
</dbReference>
<keyword evidence="3 5" id="KW-1133">Transmembrane helix</keyword>
<keyword evidence="2 5" id="KW-0812">Transmembrane</keyword>
<name>A0A1C5I9Q1_9ACTN</name>
<protein>
    <submittedName>
        <fullName evidence="7">Aromatic acid exporter family member 1</fullName>
    </submittedName>
</protein>
<sequence>MSAVGTLRREAREAYERLRTYFLVAVQAEVAAGLSWFVASSVLHNPQPLFAPAAAVGTIAAAIGNRIRRTAELLAGVSLGVLAGDLIIEVIGAGPWQTGLVVALSISVAAVFRAAARSWCRRVAPPCCWAPCRRPDRTSPSRVLPTP</sequence>
<feature type="transmembrane region" description="Helical" evidence="5">
    <location>
        <begin position="21"/>
        <end position="43"/>
    </location>
</feature>
<evidence type="ECO:0000256" key="2">
    <source>
        <dbReference type="ARBA" id="ARBA00022692"/>
    </source>
</evidence>
<dbReference type="InterPro" id="IPR049453">
    <property type="entry name" value="Memb_transporter_dom"/>
</dbReference>
<dbReference type="Proteomes" id="UP000199408">
    <property type="component" value="Unassembled WGS sequence"/>
</dbReference>
<keyword evidence="4 5" id="KW-0472">Membrane</keyword>
<dbReference type="AlphaFoldDB" id="A0A1C5I9Q1"/>
<evidence type="ECO:0000313" key="7">
    <source>
        <dbReference type="EMBL" id="SCG54863.1"/>
    </source>
</evidence>
<reference evidence="8" key="1">
    <citation type="submission" date="2016-06" db="EMBL/GenBank/DDBJ databases">
        <authorList>
            <person name="Varghese N."/>
        </authorList>
    </citation>
    <scope>NUCLEOTIDE SEQUENCE [LARGE SCALE GENOMIC DNA]</scope>
    <source>
        <strain evidence="8">DSM 43171</strain>
    </source>
</reference>
<feature type="transmembrane region" description="Helical" evidence="5">
    <location>
        <begin position="99"/>
        <end position="116"/>
    </location>
</feature>
<evidence type="ECO:0000256" key="5">
    <source>
        <dbReference type="SAM" id="Phobius"/>
    </source>
</evidence>
<dbReference type="EMBL" id="FMDN01000009">
    <property type="protein sequence ID" value="SCG54863.1"/>
    <property type="molecule type" value="Genomic_DNA"/>
</dbReference>
<evidence type="ECO:0000256" key="1">
    <source>
        <dbReference type="ARBA" id="ARBA00004141"/>
    </source>
</evidence>
<dbReference type="GO" id="GO:0016020">
    <property type="term" value="C:membrane"/>
    <property type="evidence" value="ECO:0007669"/>
    <property type="project" value="UniProtKB-SubCell"/>
</dbReference>
<accession>A0A1C5I9Q1</accession>
<evidence type="ECO:0000259" key="6">
    <source>
        <dbReference type="Pfam" id="PF13515"/>
    </source>
</evidence>
<gene>
    <name evidence="7" type="ORF">GA0070560_10962</name>
</gene>